<reference evidence="8 9" key="1">
    <citation type="submission" date="2016-10" db="EMBL/GenBank/DDBJ databases">
        <authorList>
            <person name="de Groot N.N."/>
        </authorList>
    </citation>
    <scope>NUCLEOTIDE SEQUENCE [LARGE SCALE GENOMIC DNA]</scope>
    <source>
        <strain>GEY</strain>
        <strain evidence="9">DSM 9560</strain>
    </source>
</reference>
<dbReference type="InterPro" id="IPR004447">
    <property type="entry name" value="Peptidase_S41A"/>
</dbReference>
<keyword evidence="6" id="KW-0812">Transmembrane</keyword>
<gene>
    <name evidence="8" type="ORF">SAMN04488541_100224</name>
</gene>
<dbReference type="CDD" id="cd06782">
    <property type="entry name" value="cpPDZ_CPP-like"/>
    <property type="match status" value="1"/>
</dbReference>
<dbReference type="SMART" id="SM00245">
    <property type="entry name" value="TSPc"/>
    <property type="match status" value="1"/>
</dbReference>
<organism evidence="8 9">
    <name type="scientific">Thermoflexibacter ruber</name>
    <dbReference type="NCBI Taxonomy" id="1003"/>
    <lineage>
        <taxon>Bacteria</taxon>
        <taxon>Pseudomonadati</taxon>
        <taxon>Bacteroidota</taxon>
        <taxon>Cytophagia</taxon>
        <taxon>Cytophagales</taxon>
        <taxon>Thermoflexibacteraceae</taxon>
        <taxon>Thermoflexibacter</taxon>
    </lineage>
</organism>
<keyword evidence="6" id="KW-1133">Transmembrane helix</keyword>
<dbReference type="SMART" id="SM00228">
    <property type="entry name" value="PDZ"/>
    <property type="match status" value="1"/>
</dbReference>
<dbReference type="GO" id="GO:0030288">
    <property type="term" value="C:outer membrane-bounded periplasmic space"/>
    <property type="evidence" value="ECO:0007669"/>
    <property type="project" value="TreeGrafter"/>
</dbReference>
<evidence type="ECO:0000313" key="9">
    <source>
        <dbReference type="Proteomes" id="UP000199513"/>
    </source>
</evidence>
<dbReference type="InterPro" id="IPR029045">
    <property type="entry name" value="ClpP/crotonase-like_dom_sf"/>
</dbReference>
<dbReference type="GO" id="GO:0008236">
    <property type="term" value="F:serine-type peptidase activity"/>
    <property type="evidence" value="ECO:0007669"/>
    <property type="project" value="UniProtKB-KW"/>
</dbReference>
<protein>
    <submittedName>
        <fullName evidence="8">Carboxyl-terminal processing protease</fullName>
    </submittedName>
</protein>
<dbReference type="CDD" id="cd07560">
    <property type="entry name" value="Peptidase_S41_CPP"/>
    <property type="match status" value="1"/>
</dbReference>
<keyword evidence="4 5" id="KW-0720">Serine protease</keyword>
<dbReference type="GO" id="GO:0006508">
    <property type="term" value="P:proteolysis"/>
    <property type="evidence" value="ECO:0007669"/>
    <property type="project" value="UniProtKB-KW"/>
</dbReference>
<dbReference type="Proteomes" id="UP000199513">
    <property type="component" value="Unassembled WGS sequence"/>
</dbReference>
<dbReference type="SUPFAM" id="SSF50156">
    <property type="entry name" value="PDZ domain-like"/>
    <property type="match status" value="1"/>
</dbReference>
<dbReference type="InterPro" id="IPR036034">
    <property type="entry name" value="PDZ_sf"/>
</dbReference>
<dbReference type="GO" id="GO:0004175">
    <property type="term" value="F:endopeptidase activity"/>
    <property type="evidence" value="ECO:0007669"/>
    <property type="project" value="TreeGrafter"/>
</dbReference>
<dbReference type="Pfam" id="PF03572">
    <property type="entry name" value="Peptidase_S41"/>
    <property type="match status" value="1"/>
</dbReference>
<dbReference type="Gene3D" id="3.90.226.10">
    <property type="entry name" value="2-enoyl-CoA Hydratase, Chain A, domain 1"/>
    <property type="match status" value="1"/>
</dbReference>
<dbReference type="NCBIfam" id="TIGR00225">
    <property type="entry name" value="prc"/>
    <property type="match status" value="1"/>
</dbReference>
<dbReference type="GO" id="GO:0007165">
    <property type="term" value="P:signal transduction"/>
    <property type="evidence" value="ECO:0007669"/>
    <property type="project" value="TreeGrafter"/>
</dbReference>
<sequence length="554" mass="62261">MTNMSNNHNNFYVRLPIILAIAICAGIFVGAKMFGDGKTSKGDINANISRLREVLTHINNEYVDSTDLNALTDHAIQQMLQKLDPHTSYIPAKDMEYLGTQLDGDFEGIGVSFQIFHDTLHIETVIGGGPSEQAGLRSGDKIIKVNDENIAGVGLTNRGVFDRLRGKKGTKVKITVLRKGEANPLVFNITRAKIPQHSIDVAYMLDSKTGYIKISRFGATAYDEFKTALEKLLKQGMKQVMIDLRDNGGGYMDRAVNIVDELVGGEKLIVYTDGKLDKYDEKYKTKSRGIFEQGAVVLLIDEESASASEIVAGALQDNDRALIVGRRSFGKGLVQRPISLSDGSELRITISRYYTPSGRSIQKPYVMGHREEYYAEEEKRYSNGELFYADSNRIDRNQQYKTSKGRTVYGGGGIMPDYFVAVDTSHISDFLTVQTIGTVHEIIREFALDYANEHKNKLLSMGIRNYVRDFQVSDDMLKKFIKMCEKQSIKYHEKGFEKSKKYIKNNIKAFIGRMVWDSEAAFAVWNQEDAIVQKAMTLFDEATRLESKPLVKGK</sequence>
<keyword evidence="6" id="KW-0472">Membrane</keyword>
<evidence type="ECO:0000256" key="5">
    <source>
        <dbReference type="RuleBase" id="RU004404"/>
    </source>
</evidence>
<evidence type="ECO:0000256" key="1">
    <source>
        <dbReference type="ARBA" id="ARBA00009179"/>
    </source>
</evidence>
<dbReference type="InterPro" id="IPR005151">
    <property type="entry name" value="Tail-specific_protease"/>
</dbReference>
<keyword evidence="3 5" id="KW-0378">Hydrolase</keyword>
<proteinExistence type="inferred from homology"/>
<keyword evidence="9" id="KW-1185">Reference proteome</keyword>
<name>A0A1I2AW08_9BACT</name>
<feature type="transmembrane region" description="Helical" evidence="6">
    <location>
        <begin position="12"/>
        <end position="31"/>
    </location>
</feature>
<evidence type="ECO:0000256" key="6">
    <source>
        <dbReference type="SAM" id="Phobius"/>
    </source>
</evidence>
<dbReference type="Gene3D" id="2.30.42.10">
    <property type="match status" value="1"/>
</dbReference>
<keyword evidence="2 5" id="KW-0645">Protease</keyword>
<accession>A0A1I2AW08</accession>
<comment type="similarity">
    <text evidence="1 5">Belongs to the peptidase S41A family.</text>
</comment>
<dbReference type="PANTHER" id="PTHR32060">
    <property type="entry name" value="TAIL-SPECIFIC PROTEASE"/>
    <property type="match status" value="1"/>
</dbReference>
<evidence type="ECO:0000313" key="8">
    <source>
        <dbReference type="EMBL" id="SFE47929.1"/>
    </source>
</evidence>
<dbReference type="InterPro" id="IPR001478">
    <property type="entry name" value="PDZ"/>
</dbReference>
<dbReference type="PROSITE" id="PS50106">
    <property type="entry name" value="PDZ"/>
    <property type="match status" value="1"/>
</dbReference>
<dbReference type="STRING" id="1003.SAMN04488541_100224"/>
<evidence type="ECO:0000256" key="4">
    <source>
        <dbReference type="ARBA" id="ARBA00022825"/>
    </source>
</evidence>
<feature type="domain" description="PDZ" evidence="7">
    <location>
        <begin position="99"/>
        <end position="153"/>
    </location>
</feature>
<dbReference type="InterPro" id="IPR041489">
    <property type="entry name" value="PDZ_6"/>
</dbReference>
<dbReference type="Pfam" id="PF17820">
    <property type="entry name" value="PDZ_6"/>
    <property type="match status" value="1"/>
</dbReference>
<dbReference type="Gene3D" id="3.30.750.44">
    <property type="match status" value="1"/>
</dbReference>
<evidence type="ECO:0000259" key="7">
    <source>
        <dbReference type="PROSITE" id="PS50106"/>
    </source>
</evidence>
<evidence type="ECO:0000256" key="2">
    <source>
        <dbReference type="ARBA" id="ARBA00022670"/>
    </source>
</evidence>
<dbReference type="EMBL" id="FONY01000002">
    <property type="protein sequence ID" value="SFE47929.1"/>
    <property type="molecule type" value="Genomic_DNA"/>
</dbReference>
<evidence type="ECO:0000256" key="3">
    <source>
        <dbReference type="ARBA" id="ARBA00022801"/>
    </source>
</evidence>
<dbReference type="SUPFAM" id="SSF52096">
    <property type="entry name" value="ClpP/crotonase"/>
    <property type="match status" value="1"/>
</dbReference>
<dbReference type="AlphaFoldDB" id="A0A1I2AW08"/>
<dbReference type="PANTHER" id="PTHR32060:SF30">
    <property type="entry name" value="CARBOXY-TERMINAL PROCESSING PROTEASE CTPA"/>
    <property type="match status" value="1"/>
</dbReference>